<evidence type="ECO:0000256" key="2">
    <source>
        <dbReference type="ARBA" id="ARBA00023204"/>
    </source>
</evidence>
<name>A0ABD5U820_9EURY</name>
<dbReference type="EMBL" id="JBHSXM010000001">
    <property type="protein sequence ID" value="MFC6835392.1"/>
    <property type="molecule type" value="Genomic_DNA"/>
</dbReference>
<dbReference type="PANTHER" id="PTHR43003">
    <property type="entry name" value="DNA-3-METHYLADENINE GLYCOSYLASE"/>
    <property type="match status" value="1"/>
</dbReference>
<dbReference type="AlphaFoldDB" id="A0ABD5U820"/>
<dbReference type="Gene3D" id="1.10.1670.10">
    <property type="entry name" value="Helix-hairpin-Helix base-excision DNA repair enzymes (C-terminal)"/>
    <property type="match status" value="1"/>
</dbReference>
<organism evidence="3 4">
    <name type="scientific">Halomarina ordinaria</name>
    <dbReference type="NCBI Taxonomy" id="3033939"/>
    <lineage>
        <taxon>Archaea</taxon>
        <taxon>Methanobacteriati</taxon>
        <taxon>Methanobacteriota</taxon>
        <taxon>Stenosarchaea group</taxon>
        <taxon>Halobacteria</taxon>
        <taxon>Halobacteriales</taxon>
        <taxon>Natronomonadaceae</taxon>
        <taxon>Halomarina</taxon>
    </lineage>
</organism>
<protein>
    <submittedName>
        <fullName evidence="3">DNA-3-methyladenine glycosylase family protein</fullName>
    </submittedName>
</protein>
<proteinExistence type="predicted"/>
<dbReference type="GO" id="GO:0006281">
    <property type="term" value="P:DNA repair"/>
    <property type="evidence" value="ECO:0007669"/>
    <property type="project" value="UniProtKB-KW"/>
</dbReference>
<sequence>MLLEAVAPFDFSQSVAFLAGLDPCRDDHVAAGDRLVTGGYVDDDAFVATVRAGEVPATLDVDVEWLDAEGPDIAVGDHLAAFLSLSDDLGPLYAAARDDPTFSPVVETLYGLHHVRFPTPFEAACWAALSRRTPTAVARERKRALVETCGGYVERADGRVALFPTPERVLRRADALRVALDDDHAVRTLLAAAAAFADEPLSALDTLALRGRLEEVWGFGPWAAEFVTLRGFGRMEYTPADEYRLRTAVTARYGLDAPASDDDLRRLSDRYGPLAGYWAHYLQVAAGENGDLLEH</sequence>
<evidence type="ECO:0000256" key="1">
    <source>
        <dbReference type="ARBA" id="ARBA00022763"/>
    </source>
</evidence>
<keyword evidence="1" id="KW-0227">DNA damage</keyword>
<keyword evidence="2" id="KW-0234">DNA repair</keyword>
<dbReference type="PANTHER" id="PTHR43003:SF5">
    <property type="entry name" value="DNA-3-METHYLADENINE GLYCOSYLASE"/>
    <property type="match status" value="1"/>
</dbReference>
<dbReference type="RefSeq" id="WP_304447093.1">
    <property type="nucleotide sequence ID" value="NZ_JARRAH010000001.1"/>
</dbReference>
<evidence type="ECO:0000313" key="4">
    <source>
        <dbReference type="Proteomes" id="UP001596406"/>
    </source>
</evidence>
<keyword evidence="4" id="KW-1185">Reference proteome</keyword>
<dbReference type="Gene3D" id="1.10.340.30">
    <property type="entry name" value="Hypothetical protein, domain 2"/>
    <property type="match status" value="1"/>
</dbReference>
<dbReference type="SUPFAM" id="SSF48150">
    <property type="entry name" value="DNA-glycosylase"/>
    <property type="match status" value="1"/>
</dbReference>
<accession>A0ABD5U820</accession>
<gene>
    <name evidence="3" type="ORF">ACFQHK_02590</name>
</gene>
<dbReference type="InterPro" id="IPR011257">
    <property type="entry name" value="DNA_glycosylase"/>
</dbReference>
<dbReference type="InterPro" id="IPR051912">
    <property type="entry name" value="Alkylbase_DNA_Glycosylase/TA"/>
</dbReference>
<evidence type="ECO:0000313" key="3">
    <source>
        <dbReference type="EMBL" id="MFC6835392.1"/>
    </source>
</evidence>
<comment type="caution">
    <text evidence="3">The sequence shown here is derived from an EMBL/GenBank/DDBJ whole genome shotgun (WGS) entry which is preliminary data.</text>
</comment>
<dbReference type="Proteomes" id="UP001596406">
    <property type="component" value="Unassembled WGS sequence"/>
</dbReference>
<dbReference type="InterPro" id="IPR023170">
    <property type="entry name" value="HhH_base_excis_C"/>
</dbReference>
<reference evidence="3 4" key="1">
    <citation type="journal article" date="2019" name="Int. J. Syst. Evol. Microbiol.">
        <title>The Global Catalogue of Microorganisms (GCM) 10K type strain sequencing project: providing services to taxonomists for standard genome sequencing and annotation.</title>
        <authorList>
            <consortium name="The Broad Institute Genomics Platform"/>
            <consortium name="The Broad Institute Genome Sequencing Center for Infectious Disease"/>
            <person name="Wu L."/>
            <person name="Ma J."/>
        </authorList>
    </citation>
    <scope>NUCLEOTIDE SEQUENCE [LARGE SCALE GENOMIC DNA]</scope>
    <source>
        <strain evidence="3 4">PSRA2</strain>
    </source>
</reference>